<evidence type="ECO:0000313" key="8">
    <source>
        <dbReference type="EMBL" id="CAB4889984.1"/>
    </source>
</evidence>
<dbReference type="PANTHER" id="PTHR30055">
    <property type="entry name" value="HTH-TYPE TRANSCRIPTIONAL REGULATOR RUTR"/>
    <property type="match status" value="1"/>
</dbReference>
<evidence type="ECO:0000259" key="5">
    <source>
        <dbReference type="PROSITE" id="PS50977"/>
    </source>
</evidence>
<sequence length="225" mass="24211">METAAVRTPLSRERVTTAALLLIDADGLDALSMRKLGAALGVEAMSLYNHVRNKDDLLGAVTDNICAEILLRFDATSATPRTSDPVTWQSRATAMAYAYWTVSREHPRAFPLVSYKPIDSMNGMMMLARCLEIFTDAGLALDDAAAAFNAAAGWLLGTIEQEHRLMGKLVEGGGVTKADVPDALGSIVDFRDACLATSPEERFSLGLEILLAGIEARLATARIRP</sequence>
<dbReference type="InterPro" id="IPR004111">
    <property type="entry name" value="Repressor_TetR_C"/>
</dbReference>
<dbReference type="SUPFAM" id="SSF46689">
    <property type="entry name" value="Homeodomain-like"/>
    <property type="match status" value="1"/>
</dbReference>
<gene>
    <name evidence="6" type="ORF">UFOPK2754_01108</name>
    <name evidence="7" type="ORF">UFOPK3139_00925</name>
    <name evidence="8" type="ORF">UFOPK3543_00178</name>
    <name evidence="9" type="ORF">UFOPK3967_01174</name>
</gene>
<feature type="domain" description="HTH tetR-type" evidence="5">
    <location>
        <begin position="9"/>
        <end position="69"/>
    </location>
</feature>
<dbReference type="GO" id="GO:0046677">
    <property type="term" value="P:response to antibiotic"/>
    <property type="evidence" value="ECO:0007669"/>
    <property type="project" value="InterPro"/>
</dbReference>
<proteinExistence type="predicted"/>
<accession>A0A6J6SZR1</accession>
<evidence type="ECO:0000313" key="9">
    <source>
        <dbReference type="EMBL" id="CAB4993565.1"/>
    </source>
</evidence>
<dbReference type="GO" id="GO:0003700">
    <property type="term" value="F:DNA-binding transcription factor activity"/>
    <property type="evidence" value="ECO:0007669"/>
    <property type="project" value="TreeGrafter"/>
</dbReference>
<organism evidence="6">
    <name type="scientific">freshwater metagenome</name>
    <dbReference type="NCBI Taxonomy" id="449393"/>
    <lineage>
        <taxon>unclassified sequences</taxon>
        <taxon>metagenomes</taxon>
        <taxon>ecological metagenomes</taxon>
    </lineage>
</organism>
<dbReference type="SUPFAM" id="SSF48498">
    <property type="entry name" value="Tetracyclin repressor-like, C-terminal domain"/>
    <property type="match status" value="1"/>
</dbReference>
<dbReference type="InterPro" id="IPR009057">
    <property type="entry name" value="Homeodomain-like_sf"/>
</dbReference>
<dbReference type="InterPro" id="IPR001647">
    <property type="entry name" value="HTH_TetR"/>
</dbReference>
<dbReference type="Pfam" id="PF00440">
    <property type="entry name" value="TetR_N"/>
    <property type="match status" value="1"/>
</dbReference>
<evidence type="ECO:0000256" key="2">
    <source>
        <dbReference type="ARBA" id="ARBA00023015"/>
    </source>
</evidence>
<protein>
    <submittedName>
        <fullName evidence="6">Unannotated protein</fullName>
    </submittedName>
</protein>
<keyword evidence="4" id="KW-0804">Transcription</keyword>
<dbReference type="PROSITE" id="PS50977">
    <property type="entry name" value="HTH_TETR_2"/>
    <property type="match status" value="1"/>
</dbReference>
<evidence type="ECO:0000256" key="1">
    <source>
        <dbReference type="ARBA" id="ARBA00022491"/>
    </source>
</evidence>
<evidence type="ECO:0000256" key="4">
    <source>
        <dbReference type="ARBA" id="ARBA00023163"/>
    </source>
</evidence>
<dbReference type="InterPro" id="IPR050109">
    <property type="entry name" value="HTH-type_TetR-like_transc_reg"/>
</dbReference>
<dbReference type="EMBL" id="CAFABA010000028">
    <property type="protein sequence ID" value="CAB4824558.1"/>
    <property type="molecule type" value="Genomic_DNA"/>
</dbReference>
<dbReference type="InterPro" id="IPR003012">
    <property type="entry name" value="Tet_transcr_reg_TetR"/>
</dbReference>
<dbReference type="Gene3D" id="1.10.357.10">
    <property type="entry name" value="Tetracycline Repressor, domain 2"/>
    <property type="match status" value="1"/>
</dbReference>
<dbReference type="GO" id="GO:0000976">
    <property type="term" value="F:transcription cis-regulatory region binding"/>
    <property type="evidence" value="ECO:0007669"/>
    <property type="project" value="TreeGrafter"/>
</dbReference>
<name>A0A6J6SZR1_9ZZZZ</name>
<evidence type="ECO:0000256" key="3">
    <source>
        <dbReference type="ARBA" id="ARBA00023125"/>
    </source>
</evidence>
<dbReference type="EMBL" id="CAFBMH010000003">
    <property type="protein sequence ID" value="CAB4889984.1"/>
    <property type="molecule type" value="Genomic_DNA"/>
</dbReference>
<dbReference type="EMBL" id="CAFBOS010000059">
    <property type="protein sequence ID" value="CAB4993565.1"/>
    <property type="molecule type" value="Genomic_DNA"/>
</dbReference>
<keyword evidence="1" id="KW-0678">Repressor</keyword>
<dbReference type="AlphaFoldDB" id="A0A6J6SZR1"/>
<dbReference type="EMBL" id="CAEZYR010000032">
    <property type="protein sequence ID" value="CAB4740193.1"/>
    <property type="molecule type" value="Genomic_DNA"/>
</dbReference>
<dbReference type="PRINTS" id="PR00400">
    <property type="entry name" value="TETREPRESSOR"/>
</dbReference>
<dbReference type="PANTHER" id="PTHR30055:SF151">
    <property type="entry name" value="TRANSCRIPTIONAL REGULATORY PROTEIN"/>
    <property type="match status" value="1"/>
</dbReference>
<reference evidence="6" key="1">
    <citation type="submission" date="2020-05" db="EMBL/GenBank/DDBJ databases">
        <authorList>
            <person name="Chiriac C."/>
            <person name="Salcher M."/>
            <person name="Ghai R."/>
            <person name="Kavagutti S V."/>
        </authorList>
    </citation>
    <scope>NUCLEOTIDE SEQUENCE</scope>
</reference>
<dbReference type="InterPro" id="IPR036271">
    <property type="entry name" value="Tet_transcr_reg_TetR-rel_C_sf"/>
</dbReference>
<evidence type="ECO:0000313" key="6">
    <source>
        <dbReference type="EMBL" id="CAB4740193.1"/>
    </source>
</evidence>
<evidence type="ECO:0000313" key="7">
    <source>
        <dbReference type="EMBL" id="CAB4824558.1"/>
    </source>
</evidence>
<keyword evidence="3" id="KW-0238">DNA-binding</keyword>
<dbReference type="Pfam" id="PF02909">
    <property type="entry name" value="TetR_C_1"/>
    <property type="match status" value="1"/>
</dbReference>
<dbReference type="Gene3D" id="1.10.10.60">
    <property type="entry name" value="Homeodomain-like"/>
    <property type="match status" value="1"/>
</dbReference>
<keyword evidence="2" id="KW-0805">Transcription regulation</keyword>
<dbReference type="GO" id="GO:0045892">
    <property type="term" value="P:negative regulation of DNA-templated transcription"/>
    <property type="evidence" value="ECO:0007669"/>
    <property type="project" value="InterPro"/>
</dbReference>